<dbReference type="RefSeq" id="WP_169162348.1">
    <property type="nucleotide sequence ID" value="NZ_JABBFW010000018.1"/>
</dbReference>
<reference evidence="1 2" key="1">
    <citation type="submission" date="2020-04" db="EMBL/GenBank/DDBJ databases">
        <title>Azohydromonas sp. isolated from soil.</title>
        <authorList>
            <person name="Dahal R.H."/>
        </authorList>
    </citation>
    <scope>NUCLEOTIDE SEQUENCE [LARGE SCALE GENOMIC DNA]</scope>
    <source>
        <strain evidence="1 2">G-1-1-14</strain>
    </source>
</reference>
<sequence length="527" mass="57292">MVDDPQDKRAPKARRPRTTVPVLSVGLGRQASAPRVEPWGLVVELRRPIAVPVLLSRRQAATLGRAFVETLYPDRAQREALSRAGHVLALADGLMGAHTFLTDVDVQSELQEIAAYLGWALPAAPRPDEIRTPCLTLTDCFHATDRSDDMAAFATGLYDEADAQSLCLPFFRAHFEHQGPEADPFAGVFADAAYQPRSKKLDAALARALGVEGADIRGLHLVALPRSNLAAAAEPDEPATALDFHKPGYEGRLFELALRDKHELDACEPGEELVRALQAMRAQAADEQATQFGWRRHVPVAVQPGGEVLLGFATVDELGAAVRETSAGQDTAGERLALRWQHWLMGHYIPLLQECFDAGCRALAFSAPAAAASWDEGAVPSGARRELPALDAVVVEPSRHVRGDVATGVRAQAWRCLALASGAPDEKIAKGAAGRGNAFLLCAILAVLDGDDHPVRQLNFFHTTPFAADTLKDSVEHHAEQLQLPLEWRYTLLYVSDDELRLDVLQAHELQVNAPDGARQALHRRDH</sequence>
<protein>
    <submittedName>
        <fullName evidence="1">Uncharacterized protein</fullName>
    </submittedName>
</protein>
<comment type="caution">
    <text evidence="1">The sequence shown here is derived from an EMBL/GenBank/DDBJ whole genome shotgun (WGS) entry which is preliminary data.</text>
</comment>
<dbReference type="AlphaFoldDB" id="A0A848FGM3"/>
<gene>
    <name evidence="1" type="ORF">HHL10_20985</name>
</gene>
<name>A0A848FGM3_9BURK</name>
<proteinExistence type="predicted"/>
<accession>A0A848FGM3</accession>
<dbReference type="EMBL" id="JABBFW010000018">
    <property type="protein sequence ID" value="NML17449.1"/>
    <property type="molecule type" value="Genomic_DNA"/>
</dbReference>
<keyword evidence="2" id="KW-1185">Reference proteome</keyword>
<evidence type="ECO:0000313" key="1">
    <source>
        <dbReference type="EMBL" id="NML17449.1"/>
    </source>
</evidence>
<dbReference type="Proteomes" id="UP000574067">
    <property type="component" value="Unassembled WGS sequence"/>
</dbReference>
<organism evidence="1 2">
    <name type="scientific">Azohydromonas caseinilytica</name>
    <dbReference type="NCBI Taxonomy" id="2728836"/>
    <lineage>
        <taxon>Bacteria</taxon>
        <taxon>Pseudomonadati</taxon>
        <taxon>Pseudomonadota</taxon>
        <taxon>Betaproteobacteria</taxon>
        <taxon>Burkholderiales</taxon>
        <taxon>Sphaerotilaceae</taxon>
        <taxon>Azohydromonas</taxon>
    </lineage>
</organism>
<evidence type="ECO:0000313" key="2">
    <source>
        <dbReference type="Proteomes" id="UP000574067"/>
    </source>
</evidence>